<keyword evidence="1" id="KW-0732">Signal</keyword>
<feature type="chain" id="PRO_5017774598" description="Tetratricopeptide repeat protein" evidence="1">
    <location>
        <begin position="21"/>
        <end position="228"/>
    </location>
</feature>
<accession>A0A3D9RVZ7</accession>
<dbReference type="EMBL" id="QTTQ01000010">
    <property type="protein sequence ID" value="REE81931.1"/>
    <property type="molecule type" value="Genomic_DNA"/>
</dbReference>
<dbReference type="InterPro" id="IPR011990">
    <property type="entry name" value="TPR-like_helical_dom_sf"/>
</dbReference>
<dbReference type="RefSeq" id="WP_147296406.1">
    <property type="nucleotide sequence ID" value="NZ_QTTQ01000010.1"/>
</dbReference>
<comment type="caution">
    <text evidence="2">The sequence shown here is derived from an EMBL/GenBank/DDBJ whole genome shotgun (WGS) entry which is preliminary data.</text>
</comment>
<evidence type="ECO:0008006" key="4">
    <source>
        <dbReference type="Google" id="ProtNLM"/>
    </source>
</evidence>
<evidence type="ECO:0000313" key="3">
    <source>
        <dbReference type="Proteomes" id="UP000256429"/>
    </source>
</evidence>
<dbReference type="Gene3D" id="1.25.40.10">
    <property type="entry name" value="Tetratricopeptide repeat domain"/>
    <property type="match status" value="1"/>
</dbReference>
<evidence type="ECO:0000313" key="2">
    <source>
        <dbReference type="EMBL" id="REE81931.1"/>
    </source>
</evidence>
<evidence type="ECO:0000256" key="1">
    <source>
        <dbReference type="SAM" id="SignalP"/>
    </source>
</evidence>
<dbReference type="SUPFAM" id="SSF48452">
    <property type="entry name" value="TPR-like"/>
    <property type="match status" value="1"/>
</dbReference>
<sequence>MKNYLYIFSLLLATSIVAQSTTNLELEKQKLKLALNYNDKDVAASAMYSIISLEGDKSTYKDSLAYLYFNDAKYVSCFLITNDILKNNPENIELLEMNAISVESMGALDKAAEVYTSLLAKTNNNYHAYKIAGLQVATKKYNEAYESIKKADQLPDNGTVKVTFQVNKNFNQNVDLKAAIAYLQGIIELNLEKTTEAKLSFMRAVNLFPDFVLAKSKITTIENSEKKE</sequence>
<organism evidence="2 3">
    <name type="scientific">Lutibacter oceani</name>
    <dbReference type="NCBI Taxonomy" id="1853311"/>
    <lineage>
        <taxon>Bacteria</taxon>
        <taxon>Pseudomonadati</taxon>
        <taxon>Bacteroidota</taxon>
        <taxon>Flavobacteriia</taxon>
        <taxon>Flavobacteriales</taxon>
        <taxon>Flavobacteriaceae</taxon>
        <taxon>Lutibacter</taxon>
    </lineage>
</organism>
<dbReference type="AlphaFoldDB" id="A0A3D9RVZ7"/>
<reference evidence="2 3" key="1">
    <citation type="submission" date="2018-08" db="EMBL/GenBank/DDBJ databases">
        <title>Genomic Encyclopedia of Type Strains, Phase III (KMG-III): the genomes of soil and plant-associated and newly described type strains.</title>
        <authorList>
            <person name="Whitman W."/>
        </authorList>
    </citation>
    <scope>NUCLEOTIDE SEQUENCE [LARGE SCALE GENOMIC DNA]</scope>
    <source>
        <strain evidence="2 3">325-5</strain>
    </source>
</reference>
<gene>
    <name evidence="2" type="ORF">BX611_1473</name>
</gene>
<name>A0A3D9RVZ7_9FLAO</name>
<feature type="signal peptide" evidence="1">
    <location>
        <begin position="1"/>
        <end position="20"/>
    </location>
</feature>
<protein>
    <recommendedName>
        <fullName evidence="4">Tetratricopeptide repeat protein</fullName>
    </recommendedName>
</protein>
<proteinExistence type="predicted"/>
<keyword evidence="3" id="KW-1185">Reference proteome</keyword>
<dbReference type="Proteomes" id="UP000256429">
    <property type="component" value="Unassembled WGS sequence"/>
</dbReference>